<keyword evidence="3" id="KW-1185">Reference proteome</keyword>
<dbReference type="Pfam" id="PF07883">
    <property type="entry name" value="Cupin_2"/>
    <property type="match status" value="1"/>
</dbReference>
<feature type="domain" description="Cupin type-2" evidence="1">
    <location>
        <begin position="36"/>
        <end position="101"/>
    </location>
</feature>
<dbReference type="Gene3D" id="2.60.120.10">
    <property type="entry name" value="Jelly Rolls"/>
    <property type="match status" value="1"/>
</dbReference>
<evidence type="ECO:0000259" key="1">
    <source>
        <dbReference type="Pfam" id="PF07883"/>
    </source>
</evidence>
<evidence type="ECO:0000313" key="3">
    <source>
        <dbReference type="Proteomes" id="UP000277094"/>
    </source>
</evidence>
<dbReference type="InterPro" id="IPR014710">
    <property type="entry name" value="RmlC-like_jellyroll"/>
</dbReference>
<dbReference type="AlphaFoldDB" id="A0A3N0DZY1"/>
<protein>
    <submittedName>
        <fullName evidence="2">Cupin domain-containing protein</fullName>
    </submittedName>
</protein>
<reference evidence="2 3" key="1">
    <citation type="submission" date="2018-11" db="EMBL/GenBank/DDBJ databases">
        <authorList>
            <person name="Li F."/>
        </authorList>
    </citation>
    <scope>NUCLEOTIDE SEQUENCE [LARGE SCALE GENOMIC DNA]</scope>
    <source>
        <strain evidence="2 3">KIS18-7</strain>
    </source>
</reference>
<dbReference type="EMBL" id="RJSG01000001">
    <property type="protein sequence ID" value="RNL81063.1"/>
    <property type="molecule type" value="Genomic_DNA"/>
</dbReference>
<sequence length="124" mass="12599">MYVIRGAEAQVFDLPGITFTALAAPSRGSAELCAWLLTVEPGLESPEAHTLDHDEVFLVIDGTVRLAPDGEVAAAGDVVVVPAGEPIQLSNPGGVPARVHVAVTAGFTAAMADGSPVGTPPWAC</sequence>
<dbReference type="InterPro" id="IPR013096">
    <property type="entry name" value="Cupin_2"/>
</dbReference>
<proteinExistence type="predicted"/>
<dbReference type="SUPFAM" id="SSF51182">
    <property type="entry name" value="RmlC-like cupins"/>
    <property type="match status" value="1"/>
</dbReference>
<accession>A0A3N0DZY1</accession>
<comment type="caution">
    <text evidence="2">The sequence shown here is derived from an EMBL/GenBank/DDBJ whole genome shotgun (WGS) entry which is preliminary data.</text>
</comment>
<evidence type="ECO:0000313" key="2">
    <source>
        <dbReference type="EMBL" id="RNL81063.1"/>
    </source>
</evidence>
<dbReference type="Proteomes" id="UP000277094">
    <property type="component" value="Unassembled WGS sequence"/>
</dbReference>
<dbReference type="RefSeq" id="WP_123232268.1">
    <property type="nucleotide sequence ID" value="NZ_RJSG01000001.1"/>
</dbReference>
<organism evidence="2 3">
    <name type="scientific">Nocardioides marmorisolisilvae</name>
    <dbReference type="NCBI Taxonomy" id="1542737"/>
    <lineage>
        <taxon>Bacteria</taxon>
        <taxon>Bacillati</taxon>
        <taxon>Actinomycetota</taxon>
        <taxon>Actinomycetes</taxon>
        <taxon>Propionibacteriales</taxon>
        <taxon>Nocardioidaceae</taxon>
        <taxon>Nocardioides</taxon>
    </lineage>
</organism>
<dbReference type="InterPro" id="IPR011051">
    <property type="entry name" value="RmlC_Cupin_sf"/>
</dbReference>
<dbReference type="OrthoDB" id="5145129at2"/>
<name>A0A3N0DZY1_9ACTN</name>
<gene>
    <name evidence="2" type="ORF">EFL95_01385</name>
</gene>